<dbReference type="AlphaFoldDB" id="A0A8J8NWP5"/>
<feature type="chain" id="PRO_5035250241" evidence="1">
    <location>
        <begin position="19"/>
        <end position="69"/>
    </location>
</feature>
<dbReference type="Proteomes" id="UP000785679">
    <property type="component" value="Unassembled WGS sequence"/>
</dbReference>
<feature type="signal peptide" evidence="1">
    <location>
        <begin position="1"/>
        <end position="18"/>
    </location>
</feature>
<sequence length="69" mass="8000">MSLSHLTILILTSRISLSKSLIEYVFLQIMPFQISQESLLLFDNFLICQSSFQREIHYSQYGQQTILSG</sequence>
<evidence type="ECO:0000313" key="2">
    <source>
        <dbReference type="EMBL" id="TNV83236.1"/>
    </source>
</evidence>
<name>A0A8J8NWP5_HALGN</name>
<accession>A0A8J8NWP5</accession>
<evidence type="ECO:0000313" key="3">
    <source>
        <dbReference type="Proteomes" id="UP000785679"/>
    </source>
</evidence>
<keyword evidence="3" id="KW-1185">Reference proteome</keyword>
<keyword evidence="1" id="KW-0732">Signal</keyword>
<dbReference type="EMBL" id="RRYP01004028">
    <property type="protein sequence ID" value="TNV83236.1"/>
    <property type="molecule type" value="Genomic_DNA"/>
</dbReference>
<proteinExistence type="predicted"/>
<organism evidence="2 3">
    <name type="scientific">Halteria grandinella</name>
    <dbReference type="NCBI Taxonomy" id="5974"/>
    <lineage>
        <taxon>Eukaryota</taxon>
        <taxon>Sar</taxon>
        <taxon>Alveolata</taxon>
        <taxon>Ciliophora</taxon>
        <taxon>Intramacronucleata</taxon>
        <taxon>Spirotrichea</taxon>
        <taxon>Stichotrichia</taxon>
        <taxon>Sporadotrichida</taxon>
        <taxon>Halteriidae</taxon>
        <taxon>Halteria</taxon>
    </lineage>
</organism>
<reference evidence="2" key="1">
    <citation type="submission" date="2019-06" db="EMBL/GenBank/DDBJ databases">
        <authorList>
            <person name="Zheng W."/>
        </authorList>
    </citation>
    <scope>NUCLEOTIDE SEQUENCE</scope>
    <source>
        <strain evidence="2">QDHG01</strain>
    </source>
</reference>
<evidence type="ECO:0000256" key="1">
    <source>
        <dbReference type="SAM" id="SignalP"/>
    </source>
</evidence>
<comment type="caution">
    <text evidence="2">The sequence shown here is derived from an EMBL/GenBank/DDBJ whole genome shotgun (WGS) entry which is preliminary data.</text>
</comment>
<protein>
    <submittedName>
        <fullName evidence="2">Uncharacterized protein</fullName>
    </submittedName>
</protein>
<gene>
    <name evidence="2" type="ORF">FGO68_gene1643</name>
</gene>